<dbReference type="Proteomes" id="UP000189735">
    <property type="component" value="Unassembled WGS sequence"/>
</dbReference>
<sequence length="355" mass="37583">MSNAAHDLRPTSGASPIMATPTGLADKQLARAEAQRLKNVERGPVYPASVSWPAVLCFVLISCGLAWAVQLPIWLSGDGLSDPLFTVTTLAMMYTPTVAAFVCVLFVRRPANIPRLLGLSPLRPIGRTLLFCALAFIGIPIVAFLAMLLGGAFGLIRLDFVSFSGLDAAMAAAGQSVPGLSIEMIVLINVVTLPIAIVSSSFAAFGEELGWRGWLLPNLRPLGTWPALLLVGVIWGVWHSPIILLGYNYGRTDLLGVAMMTAWCVLLGVIFGWLRLRTASVWPAVIAHGALNAATTTWLVTFSAENPGENAVWGTILGVSGAVVLVALIAVLAMTGQLKKQPQPGLRLDEGPSTP</sequence>
<dbReference type="Pfam" id="PF02517">
    <property type="entry name" value="Rce1-like"/>
    <property type="match status" value="1"/>
</dbReference>
<dbReference type="InterPro" id="IPR042150">
    <property type="entry name" value="MmRce1-like"/>
</dbReference>
<feature type="transmembrane region" description="Helical" evidence="1">
    <location>
        <begin position="84"/>
        <end position="107"/>
    </location>
</feature>
<evidence type="ECO:0000313" key="3">
    <source>
        <dbReference type="EMBL" id="SKA99255.1"/>
    </source>
</evidence>
<organism evidence="3 4">
    <name type="scientific">Agreia bicolorata</name>
    <dbReference type="NCBI Taxonomy" id="110935"/>
    <lineage>
        <taxon>Bacteria</taxon>
        <taxon>Bacillati</taxon>
        <taxon>Actinomycetota</taxon>
        <taxon>Actinomycetes</taxon>
        <taxon>Micrococcales</taxon>
        <taxon>Microbacteriaceae</taxon>
        <taxon>Agreia</taxon>
    </lineage>
</organism>
<dbReference type="PANTHER" id="PTHR35797:SF1">
    <property type="entry name" value="PROTEASE"/>
    <property type="match status" value="1"/>
</dbReference>
<evidence type="ECO:0000259" key="2">
    <source>
        <dbReference type="Pfam" id="PF02517"/>
    </source>
</evidence>
<dbReference type="PANTHER" id="PTHR35797">
    <property type="entry name" value="PROTEASE-RELATED"/>
    <property type="match status" value="1"/>
</dbReference>
<proteinExistence type="predicted"/>
<feature type="transmembrane region" description="Helical" evidence="1">
    <location>
        <begin position="128"/>
        <end position="149"/>
    </location>
</feature>
<feature type="transmembrane region" description="Helical" evidence="1">
    <location>
        <begin position="254"/>
        <end position="274"/>
    </location>
</feature>
<dbReference type="RefSeq" id="WP_244893281.1">
    <property type="nucleotide sequence ID" value="NZ_FUYG01000007.1"/>
</dbReference>
<feature type="transmembrane region" description="Helical" evidence="1">
    <location>
        <begin position="225"/>
        <end position="247"/>
    </location>
</feature>
<dbReference type="EMBL" id="FUYG01000007">
    <property type="protein sequence ID" value="SKA99255.1"/>
    <property type="molecule type" value="Genomic_DNA"/>
</dbReference>
<keyword evidence="3" id="KW-0645">Protease</keyword>
<evidence type="ECO:0000256" key="1">
    <source>
        <dbReference type="SAM" id="Phobius"/>
    </source>
</evidence>
<feature type="domain" description="CAAX prenyl protease 2/Lysostaphin resistance protein A-like" evidence="2">
    <location>
        <begin position="192"/>
        <end position="293"/>
    </location>
</feature>
<feature type="transmembrane region" description="Helical" evidence="1">
    <location>
        <begin position="311"/>
        <end position="333"/>
    </location>
</feature>
<dbReference type="InterPro" id="IPR003675">
    <property type="entry name" value="Rce1/LyrA-like_dom"/>
</dbReference>
<feature type="transmembrane region" description="Helical" evidence="1">
    <location>
        <begin position="185"/>
        <end position="205"/>
    </location>
</feature>
<accession>A0A1T4YDA4</accession>
<dbReference type="GO" id="GO:0004175">
    <property type="term" value="F:endopeptidase activity"/>
    <property type="evidence" value="ECO:0007669"/>
    <property type="project" value="UniProtKB-ARBA"/>
</dbReference>
<dbReference type="GO" id="GO:0080120">
    <property type="term" value="P:CAAX-box protein maturation"/>
    <property type="evidence" value="ECO:0007669"/>
    <property type="project" value="UniProtKB-ARBA"/>
</dbReference>
<dbReference type="AlphaFoldDB" id="A0A1T4YDA4"/>
<keyword evidence="1" id="KW-0472">Membrane</keyword>
<reference evidence="4" key="1">
    <citation type="submission" date="2017-02" db="EMBL/GenBank/DDBJ databases">
        <authorList>
            <person name="Varghese N."/>
            <person name="Submissions S."/>
        </authorList>
    </citation>
    <scope>NUCLEOTIDE SEQUENCE [LARGE SCALE GENOMIC DNA]</scope>
    <source>
        <strain evidence="4">VKM Ac-2052</strain>
    </source>
</reference>
<protein>
    <submittedName>
        <fullName evidence="3">CAAX protease self-immunity</fullName>
    </submittedName>
</protein>
<gene>
    <name evidence="3" type="ORF">SAMN06295879_2735</name>
</gene>
<feature type="transmembrane region" description="Helical" evidence="1">
    <location>
        <begin position="45"/>
        <end position="69"/>
    </location>
</feature>
<dbReference type="GO" id="GO:0006508">
    <property type="term" value="P:proteolysis"/>
    <property type="evidence" value="ECO:0007669"/>
    <property type="project" value="UniProtKB-KW"/>
</dbReference>
<evidence type="ECO:0000313" key="4">
    <source>
        <dbReference type="Proteomes" id="UP000189735"/>
    </source>
</evidence>
<keyword evidence="1" id="KW-1133">Transmembrane helix</keyword>
<name>A0A1T4YDA4_9MICO</name>
<keyword evidence="3" id="KW-0378">Hydrolase</keyword>
<keyword evidence="1" id="KW-0812">Transmembrane</keyword>